<reference evidence="11" key="5">
    <citation type="submission" date="2018-04" db="UniProtKB">
        <authorList>
            <consortium name="EnsemblFungi"/>
        </authorList>
    </citation>
    <scope>IDENTIFICATION</scope>
    <source>
        <strain evidence="11">R3-111a-1</strain>
    </source>
</reference>
<sequence>MPDNAYSYIRLRNLRAGVAGDSPHDDNHRPSAKHQARSRVLLIRSKLKSIILAASLVFNCFFLLKILAINSVRDRLVTYSPAQEAIQYERVVFSSAFGIETSPFQGEPSPENDKLWANLYDFAISRISTAEARHMDNKTLPIPNDRGRYIVQLAVFHQLHCLNILRKGIYGAVDMSNTDDLLGIEHMDHCVDILRQSIMCNSDVTPTTFARKSLDSDMKLVAEVVHSCRDFTKIQQWAWNRRLKSELDKTTLVTDDPLGWGTYTYSP</sequence>
<dbReference type="PANTHER" id="PTHR33365:SF4">
    <property type="entry name" value="CYCLOCHLOROTINE BIOSYNTHESIS PROTEIN O"/>
    <property type="match status" value="1"/>
</dbReference>
<dbReference type="GO" id="GO:0043386">
    <property type="term" value="P:mycotoxin biosynthetic process"/>
    <property type="evidence" value="ECO:0007669"/>
    <property type="project" value="InterPro"/>
</dbReference>
<dbReference type="HOGENOM" id="CLU_042941_0_2_1"/>
<reference evidence="11" key="4">
    <citation type="journal article" date="2015" name="G3 (Bethesda)">
        <title>Genome sequences of three phytopathogenic species of the Magnaporthaceae family of fungi.</title>
        <authorList>
            <person name="Okagaki L.H."/>
            <person name="Nunes C.C."/>
            <person name="Sailsbery J."/>
            <person name="Clay B."/>
            <person name="Brown D."/>
            <person name="John T."/>
            <person name="Oh Y."/>
            <person name="Young N."/>
            <person name="Fitzgerald M."/>
            <person name="Haas B.J."/>
            <person name="Zeng Q."/>
            <person name="Young S."/>
            <person name="Adiconis X."/>
            <person name="Fan L."/>
            <person name="Levin J.Z."/>
            <person name="Mitchell T.K."/>
            <person name="Okubara P.A."/>
            <person name="Farman M.L."/>
            <person name="Kohn L.M."/>
            <person name="Birren B."/>
            <person name="Ma L.-J."/>
            <person name="Dean R.A."/>
        </authorList>
    </citation>
    <scope>NUCLEOTIDE SEQUENCE</scope>
    <source>
        <strain evidence="11">R3-111a-1</strain>
    </source>
</reference>
<dbReference type="RefSeq" id="XP_009220833.1">
    <property type="nucleotide sequence ID" value="XM_009222569.1"/>
</dbReference>
<evidence type="ECO:0000313" key="12">
    <source>
        <dbReference type="Proteomes" id="UP000006039"/>
    </source>
</evidence>
<evidence type="ECO:0000256" key="2">
    <source>
        <dbReference type="ARBA" id="ARBA00004685"/>
    </source>
</evidence>
<reference evidence="12" key="1">
    <citation type="submission" date="2010-07" db="EMBL/GenBank/DDBJ databases">
        <title>The genome sequence of Gaeumannomyces graminis var. tritici strain R3-111a-1.</title>
        <authorList>
            <consortium name="The Broad Institute Genome Sequencing Platform"/>
            <person name="Ma L.-J."/>
            <person name="Dead R."/>
            <person name="Young S."/>
            <person name="Zeng Q."/>
            <person name="Koehrsen M."/>
            <person name="Alvarado L."/>
            <person name="Berlin A."/>
            <person name="Chapman S.B."/>
            <person name="Chen Z."/>
            <person name="Freedman E."/>
            <person name="Gellesch M."/>
            <person name="Goldberg J."/>
            <person name="Griggs A."/>
            <person name="Gujja S."/>
            <person name="Heilman E.R."/>
            <person name="Heiman D."/>
            <person name="Hepburn T."/>
            <person name="Howarth C."/>
            <person name="Jen D."/>
            <person name="Larson L."/>
            <person name="Mehta T."/>
            <person name="Neiman D."/>
            <person name="Pearson M."/>
            <person name="Roberts A."/>
            <person name="Saif S."/>
            <person name="Shea T."/>
            <person name="Shenoy N."/>
            <person name="Sisk P."/>
            <person name="Stolte C."/>
            <person name="Sykes S."/>
            <person name="Walk T."/>
            <person name="White J."/>
            <person name="Yandava C."/>
            <person name="Haas B."/>
            <person name="Nusbaum C."/>
            <person name="Birren B."/>
        </authorList>
    </citation>
    <scope>NUCLEOTIDE SEQUENCE [LARGE SCALE GENOMIC DNA]</scope>
    <source>
        <strain evidence="12">R3-111a-1</strain>
    </source>
</reference>
<dbReference type="VEuPathDB" id="FungiDB:GGTG_04772"/>
<name>J3NU21_GAET3</name>
<reference evidence="10" key="2">
    <citation type="submission" date="2010-07" db="EMBL/GenBank/DDBJ databases">
        <authorList>
            <consortium name="The Broad Institute Genome Sequencing Platform"/>
            <consortium name="Broad Institute Genome Sequencing Center for Infectious Disease"/>
            <person name="Ma L.-J."/>
            <person name="Dead R."/>
            <person name="Young S."/>
            <person name="Zeng Q."/>
            <person name="Koehrsen M."/>
            <person name="Alvarado L."/>
            <person name="Berlin A."/>
            <person name="Chapman S.B."/>
            <person name="Chen Z."/>
            <person name="Freedman E."/>
            <person name="Gellesch M."/>
            <person name="Goldberg J."/>
            <person name="Griggs A."/>
            <person name="Gujja S."/>
            <person name="Heilman E.R."/>
            <person name="Heiman D."/>
            <person name="Hepburn T."/>
            <person name="Howarth C."/>
            <person name="Jen D."/>
            <person name="Larson L."/>
            <person name="Mehta T."/>
            <person name="Neiman D."/>
            <person name="Pearson M."/>
            <person name="Roberts A."/>
            <person name="Saif S."/>
            <person name="Shea T."/>
            <person name="Shenoy N."/>
            <person name="Sisk P."/>
            <person name="Stolte C."/>
            <person name="Sykes S."/>
            <person name="Walk T."/>
            <person name="White J."/>
            <person name="Yandava C."/>
            <person name="Haas B."/>
            <person name="Nusbaum C."/>
            <person name="Birren B."/>
        </authorList>
    </citation>
    <scope>NUCLEOTIDE SEQUENCE</scope>
    <source>
        <strain evidence="10">R3-111a-1</strain>
    </source>
</reference>
<accession>J3NU21</accession>
<dbReference type="Proteomes" id="UP000006039">
    <property type="component" value="Unassembled WGS sequence"/>
</dbReference>
<keyword evidence="6 9" id="KW-0472">Membrane</keyword>
<keyword evidence="7" id="KW-0325">Glycoprotein</keyword>
<organism evidence="10">
    <name type="scientific">Gaeumannomyces tritici (strain R3-111a-1)</name>
    <name type="common">Wheat and barley take-all root rot fungus</name>
    <name type="synonym">Gaeumannomyces graminis var. tritici</name>
    <dbReference type="NCBI Taxonomy" id="644352"/>
    <lineage>
        <taxon>Eukaryota</taxon>
        <taxon>Fungi</taxon>
        <taxon>Dikarya</taxon>
        <taxon>Ascomycota</taxon>
        <taxon>Pezizomycotina</taxon>
        <taxon>Sordariomycetes</taxon>
        <taxon>Sordariomycetidae</taxon>
        <taxon>Magnaporthales</taxon>
        <taxon>Magnaporthaceae</taxon>
        <taxon>Gaeumannomyces</taxon>
    </lineage>
</organism>
<evidence type="ECO:0000256" key="1">
    <source>
        <dbReference type="ARBA" id="ARBA00004167"/>
    </source>
</evidence>
<dbReference type="GO" id="GO:0016020">
    <property type="term" value="C:membrane"/>
    <property type="evidence" value="ECO:0007669"/>
    <property type="project" value="UniProtKB-SubCell"/>
</dbReference>
<dbReference type="OrthoDB" id="3687641at2759"/>
<dbReference type="EnsemblFungi" id="EJT79688">
    <property type="protein sequence ID" value="EJT79688"/>
    <property type="gene ID" value="GGTG_04772"/>
</dbReference>
<keyword evidence="4 9" id="KW-1133">Transmembrane helix</keyword>
<evidence type="ECO:0000313" key="11">
    <source>
        <dbReference type="EnsemblFungi" id="EJT79688"/>
    </source>
</evidence>
<keyword evidence="5" id="KW-0843">Virulence</keyword>
<evidence type="ECO:0000256" key="9">
    <source>
        <dbReference type="SAM" id="Phobius"/>
    </source>
</evidence>
<evidence type="ECO:0000256" key="6">
    <source>
        <dbReference type="ARBA" id="ARBA00023136"/>
    </source>
</evidence>
<evidence type="ECO:0000256" key="3">
    <source>
        <dbReference type="ARBA" id="ARBA00022692"/>
    </source>
</evidence>
<keyword evidence="12" id="KW-1185">Reference proteome</keyword>
<evidence type="ECO:0008006" key="13">
    <source>
        <dbReference type="Google" id="ProtNLM"/>
    </source>
</evidence>
<keyword evidence="3 9" id="KW-0812">Transmembrane</keyword>
<comment type="similarity">
    <text evidence="8">Belongs to the ustYa family.</text>
</comment>
<dbReference type="Pfam" id="PF11807">
    <property type="entry name" value="UstYa"/>
    <property type="match status" value="1"/>
</dbReference>
<evidence type="ECO:0000256" key="4">
    <source>
        <dbReference type="ARBA" id="ARBA00022989"/>
    </source>
</evidence>
<evidence type="ECO:0000256" key="8">
    <source>
        <dbReference type="ARBA" id="ARBA00035112"/>
    </source>
</evidence>
<dbReference type="GeneID" id="20345230"/>
<dbReference type="EMBL" id="GL385396">
    <property type="protein sequence ID" value="EJT79688.1"/>
    <property type="molecule type" value="Genomic_DNA"/>
</dbReference>
<evidence type="ECO:0000256" key="7">
    <source>
        <dbReference type="ARBA" id="ARBA00023180"/>
    </source>
</evidence>
<comment type="subcellular location">
    <subcellularLocation>
        <location evidence="1">Membrane</location>
        <topology evidence="1">Single-pass membrane protein</topology>
    </subcellularLocation>
</comment>
<proteinExistence type="inferred from homology"/>
<dbReference type="InterPro" id="IPR021765">
    <property type="entry name" value="UstYa-like"/>
</dbReference>
<dbReference type="PANTHER" id="PTHR33365">
    <property type="entry name" value="YALI0B05434P"/>
    <property type="match status" value="1"/>
</dbReference>
<feature type="transmembrane region" description="Helical" evidence="9">
    <location>
        <begin position="47"/>
        <end position="68"/>
    </location>
</feature>
<protein>
    <recommendedName>
        <fullName evidence="13">Tat pathway signal sequence</fullName>
    </recommendedName>
</protein>
<evidence type="ECO:0000256" key="5">
    <source>
        <dbReference type="ARBA" id="ARBA00023026"/>
    </source>
</evidence>
<dbReference type="AlphaFoldDB" id="J3NU21"/>
<dbReference type="STRING" id="644352.J3NU21"/>
<evidence type="ECO:0000313" key="10">
    <source>
        <dbReference type="EMBL" id="EJT79688.1"/>
    </source>
</evidence>
<dbReference type="eggNOG" id="ENOG502SJ2Y">
    <property type="taxonomic scope" value="Eukaryota"/>
</dbReference>
<gene>
    <name evidence="11" type="primary">20345230</name>
    <name evidence="10" type="ORF">GGTG_04772</name>
</gene>
<comment type="pathway">
    <text evidence="2">Mycotoxin biosynthesis.</text>
</comment>
<reference evidence="10" key="3">
    <citation type="submission" date="2010-09" db="EMBL/GenBank/DDBJ databases">
        <title>Annotation of Gaeumannomyces graminis var. tritici R3-111a-1.</title>
        <authorList>
            <consortium name="The Broad Institute Genome Sequencing Platform"/>
            <person name="Ma L.-J."/>
            <person name="Dead R."/>
            <person name="Young S.K."/>
            <person name="Zeng Q."/>
            <person name="Gargeya S."/>
            <person name="Fitzgerald M."/>
            <person name="Haas B."/>
            <person name="Abouelleil A."/>
            <person name="Alvarado L."/>
            <person name="Arachchi H.M."/>
            <person name="Berlin A."/>
            <person name="Brown A."/>
            <person name="Chapman S.B."/>
            <person name="Chen Z."/>
            <person name="Dunbar C."/>
            <person name="Freedman E."/>
            <person name="Gearin G."/>
            <person name="Gellesch M."/>
            <person name="Goldberg J."/>
            <person name="Griggs A."/>
            <person name="Gujja S."/>
            <person name="Heiman D."/>
            <person name="Howarth C."/>
            <person name="Larson L."/>
            <person name="Lui A."/>
            <person name="MacDonald P.J.P."/>
            <person name="Mehta T."/>
            <person name="Montmayeur A."/>
            <person name="Murphy C."/>
            <person name="Neiman D."/>
            <person name="Pearson M."/>
            <person name="Priest M."/>
            <person name="Roberts A."/>
            <person name="Saif S."/>
            <person name="Shea T."/>
            <person name="Shenoy N."/>
            <person name="Sisk P."/>
            <person name="Stolte C."/>
            <person name="Sykes S."/>
            <person name="Yandava C."/>
            <person name="Wortman J."/>
            <person name="Nusbaum C."/>
            <person name="Birren B."/>
        </authorList>
    </citation>
    <scope>NUCLEOTIDE SEQUENCE</scope>
    <source>
        <strain evidence="10">R3-111a-1</strain>
    </source>
</reference>